<feature type="domain" description="ABC3 transporter permease C-terminal" evidence="8">
    <location>
        <begin position="272"/>
        <end position="386"/>
    </location>
</feature>
<dbReference type="InterPro" id="IPR003838">
    <property type="entry name" value="ABC3_permease_C"/>
</dbReference>
<comment type="similarity">
    <text evidence="6">Belongs to the ABC-4 integral membrane protein family.</text>
</comment>
<evidence type="ECO:0000256" key="2">
    <source>
        <dbReference type="ARBA" id="ARBA00022475"/>
    </source>
</evidence>
<keyword evidence="3 7" id="KW-0812">Transmembrane</keyword>
<dbReference type="PANTHER" id="PTHR30572:SF4">
    <property type="entry name" value="ABC TRANSPORTER PERMEASE YTRF"/>
    <property type="match status" value="1"/>
</dbReference>
<protein>
    <submittedName>
        <fullName evidence="10">Uncharacterized protein</fullName>
    </submittedName>
</protein>
<evidence type="ECO:0000259" key="8">
    <source>
        <dbReference type="Pfam" id="PF02687"/>
    </source>
</evidence>
<feature type="transmembrane region" description="Helical" evidence="7">
    <location>
        <begin position="313"/>
        <end position="343"/>
    </location>
</feature>
<evidence type="ECO:0000256" key="1">
    <source>
        <dbReference type="ARBA" id="ARBA00004651"/>
    </source>
</evidence>
<dbReference type="GO" id="GO:0022857">
    <property type="term" value="F:transmembrane transporter activity"/>
    <property type="evidence" value="ECO:0007669"/>
    <property type="project" value="TreeGrafter"/>
</dbReference>
<comment type="caution">
    <text evidence="10">The sequence shown here is derived from an EMBL/GenBank/DDBJ whole genome shotgun (WGS) entry which is preliminary data.</text>
</comment>
<dbReference type="Pfam" id="PF12704">
    <property type="entry name" value="MacB_PCD"/>
    <property type="match status" value="1"/>
</dbReference>
<reference evidence="10 11" key="1">
    <citation type="journal article" date="2016" name="Nat. Commun.">
        <title>Thousands of microbial genomes shed light on interconnected biogeochemical processes in an aquifer system.</title>
        <authorList>
            <person name="Anantharaman K."/>
            <person name="Brown C.T."/>
            <person name="Hug L.A."/>
            <person name="Sharon I."/>
            <person name="Castelle C.J."/>
            <person name="Probst A.J."/>
            <person name="Thomas B.C."/>
            <person name="Singh A."/>
            <person name="Wilkins M.J."/>
            <person name="Karaoz U."/>
            <person name="Brodie E.L."/>
            <person name="Williams K.H."/>
            <person name="Hubbard S.S."/>
            <person name="Banfield J.F."/>
        </authorList>
    </citation>
    <scope>NUCLEOTIDE SEQUENCE [LARGE SCALE GENOMIC DNA]</scope>
</reference>
<dbReference type="Proteomes" id="UP000179005">
    <property type="component" value="Unassembled WGS sequence"/>
</dbReference>
<evidence type="ECO:0000259" key="9">
    <source>
        <dbReference type="Pfam" id="PF12704"/>
    </source>
</evidence>
<evidence type="ECO:0000256" key="7">
    <source>
        <dbReference type="SAM" id="Phobius"/>
    </source>
</evidence>
<feature type="transmembrane region" description="Helical" evidence="7">
    <location>
        <begin position="358"/>
        <end position="382"/>
    </location>
</feature>
<evidence type="ECO:0000256" key="4">
    <source>
        <dbReference type="ARBA" id="ARBA00022989"/>
    </source>
</evidence>
<dbReference type="InterPro" id="IPR050250">
    <property type="entry name" value="Macrolide_Exporter_MacB"/>
</dbReference>
<organism evidence="10 11">
    <name type="scientific">candidate division WWE3 bacterium RIFCSPHIGHO2_01_FULL_48_15</name>
    <dbReference type="NCBI Taxonomy" id="1802619"/>
    <lineage>
        <taxon>Bacteria</taxon>
        <taxon>Katanobacteria</taxon>
    </lineage>
</organism>
<feature type="transmembrane region" description="Helical" evidence="7">
    <location>
        <begin position="265"/>
        <end position="292"/>
    </location>
</feature>
<proteinExistence type="inferred from homology"/>
<keyword evidence="4 7" id="KW-1133">Transmembrane helix</keyword>
<evidence type="ECO:0000313" key="11">
    <source>
        <dbReference type="Proteomes" id="UP000179005"/>
    </source>
</evidence>
<accession>A0A1F4VBY2</accession>
<keyword evidence="2" id="KW-1003">Cell membrane</keyword>
<dbReference type="STRING" id="1802619.A2797_00560"/>
<gene>
    <name evidence="10" type="ORF">A2797_00560</name>
</gene>
<dbReference type="PANTHER" id="PTHR30572">
    <property type="entry name" value="MEMBRANE COMPONENT OF TRANSPORTER-RELATED"/>
    <property type="match status" value="1"/>
</dbReference>
<sequence>MFKFSILSAFRRKLVSLLAIVGVGLGSGLLVALLSLSSGIAGRFDTTFQSVSGTISVSAKGGSSFGRFLGATGDPLPASYAQQIEELEGISLTAPFVSAPVRSEKFGLLGQRGIGITGVIKGDDLFGFPNAHITQGRPFEKSGEVIAGSEIFAVGSFSNLDLKIGDEIVVPTGKPQEFVTLTLVGIFETGDQLNDQGLFASVQTVREISGLGEGEINGILVQAENPENVDEIAKNIENLFSSAAPAVSTSIPGNLFESLGSFLDLLTIFLLAIALVAAAAGGTAVMVVMLLTVFERRREFGILKAAGWSNFNIISSVLITSLTLSILGVIFGLSLGSGVALAIKTVSNLEIVAFGWQMFAWAGGVGLVTGLIGGLIPALSAARVSPIETLRGE</sequence>
<dbReference type="InterPro" id="IPR025857">
    <property type="entry name" value="MacB_PCD"/>
</dbReference>
<dbReference type="EMBL" id="MEVC01000015">
    <property type="protein sequence ID" value="OGC54746.1"/>
    <property type="molecule type" value="Genomic_DNA"/>
</dbReference>
<dbReference type="AlphaFoldDB" id="A0A1F4VBY2"/>
<keyword evidence="5 7" id="KW-0472">Membrane</keyword>
<comment type="subcellular location">
    <subcellularLocation>
        <location evidence="1">Cell membrane</location>
        <topology evidence="1">Multi-pass membrane protein</topology>
    </subcellularLocation>
</comment>
<dbReference type="GO" id="GO:0005886">
    <property type="term" value="C:plasma membrane"/>
    <property type="evidence" value="ECO:0007669"/>
    <property type="project" value="UniProtKB-SubCell"/>
</dbReference>
<feature type="domain" description="MacB-like periplasmic core" evidence="9">
    <location>
        <begin position="16"/>
        <end position="238"/>
    </location>
</feature>
<evidence type="ECO:0000256" key="6">
    <source>
        <dbReference type="ARBA" id="ARBA00038076"/>
    </source>
</evidence>
<name>A0A1F4VBY2_UNCKA</name>
<dbReference type="Pfam" id="PF02687">
    <property type="entry name" value="FtsX"/>
    <property type="match status" value="1"/>
</dbReference>
<evidence type="ECO:0000313" key="10">
    <source>
        <dbReference type="EMBL" id="OGC54746.1"/>
    </source>
</evidence>
<evidence type="ECO:0000256" key="5">
    <source>
        <dbReference type="ARBA" id="ARBA00023136"/>
    </source>
</evidence>
<evidence type="ECO:0000256" key="3">
    <source>
        <dbReference type="ARBA" id="ARBA00022692"/>
    </source>
</evidence>